<gene>
    <name evidence="1" type="ORF">HK105_209210</name>
</gene>
<protein>
    <submittedName>
        <fullName evidence="1">Uncharacterized protein</fullName>
    </submittedName>
</protein>
<name>A0ABR4MVM2_9FUNG</name>
<reference evidence="1 2" key="1">
    <citation type="submission" date="2023-09" db="EMBL/GenBank/DDBJ databases">
        <title>Pangenome analysis of Batrachochytrium dendrobatidis and related Chytrids.</title>
        <authorList>
            <person name="Yacoub M.N."/>
            <person name="Stajich J.E."/>
            <person name="James T.Y."/>
        </authorList>
    </citation>
    <scope>NUCLEOTIDE SEQUENCE [LARGE SCALE GENOMIC DNA]</scope>
    <source>
        <strain evidence="1 2">JEL0888</strain>
    </source>
</reference>
<evidence type="ECO:0000313" key="2">
    <source>
        <dbReference type="Proteomes" id="UP001527925"/>
    </source>
</evidence>
<comment type="caution">
    <text evidence="1">The sequence shown here is derived from an EMBL/GenBank/DDBJ whole genome shotgun (WGS) entry which is preliminary data.</text>
</comment>
<dbReference type="EMBL" id="JADGIZ020000122">
    <property type="protein sequence ID" value="KAL2911321.1"/>
    <property type="molecule type" value="Genomic_DNA"/>
</dbReference>
<organism evidence="1 2">
    <name type="scientific">Polyrhizophydium stewartii</name>
    <dbReference type="NCBI Taxonomy" id="2732419"/>
    <lineage>
        <taxon>Eukaryota</taxon>
        <taxon>Fungi</taxon>
        <taxon>Fungi incertae sedis</taxon>
        <taxon>Chytridiomycota</taxon>
        <taxon>Chytridiomycota incertae sedis</taxon>
        <taxon>Chytridiomycetes</taxon>
        <taxon>Rhizophydiales</taxon>
        <taxon>Rhizophydiales incertae sedis</taxon>
        <taxon>Polyrhizophydium</taxon>
    </lineage>
</organism>
<accession>A0ABR4MVM2</accession>
<dbReference type="Proteomes" id="UP001527925">
    <property type="component" value="Unassembled WGS sequence"/>
</dbReference>
<keyword evidence="2" id="KW-1185">Reference proteome</keyword>
<sequence>MIRSADAAASVEWRLVRFPASAMHSALDAAVRNSNSKIVRMLARNFGNVDWDLVRAENVARQVKATAQIRTLHRA</sequence>
<proteinExistence type="predicted"/>
<evidence type="ECO:0000313" key="1">
    <source>
        <dbReference type="EMBL" id="KAL2911321.1"/>
    </source>
</evidence>